<feature type="region of interest" description="Disordered" evidence="1">
    <location>
        <begin position="1"/>
        <end position="76"/>
    </location>
</feature>
<feature type="compositionally biased region" description="Polar residues" evidence="1">
    <location>
        <begin position="61"/>
        <end position="76"/>
    </location>
</feature>
<dbReference type="EMBL" id="JAIFTL010000176">
    <property type="protein sequence ID" value="KAG9321898.1"/>
    <property type="molecule type" value="Genomic_DNA"/>
</dbReference>
<accession>A0A9P7ZZL7</accession>
<organism evidence="2 3">
    <name type="scientific">Mortierella alpina</name>
    <name type="common">Oleaginous fungus</name>
    <name type="synonym">Mortierella renispora</name>
    <dbReference type="NCBI Taxonomy" id="64518"/>
    <lineage>
        <taxon>Eukaryota</taxon>
        <taxon>Fungi</taxon>
        <taxon>Fungi incertae sedis</taxon>
        <taxon>Mucoromycota</taxon>
        <taxon>Mortierellomycotina</taxon>
        <taxon>Mortierellomycetes</taxon>
        <taxon>Mortierellales</taxon>
        <taxon>Mortierellaceae</taxon>
        <taxon>Mortierella</taxon>
    </lineage>
</organism>
<reference evidence="2" key="1">
    <citation type="submission" date="2021-07" db="EMBL/GenBank/DDBJ databases">
        <title>Draft genome of Mortierella alpina, strain LL118, isolated from an aspen leaf litter sample.</title>
        <authorList>
            <person name="Yang S."/>
            <person name="Vinatzer B.A."/>
        </authorList>
    </citation>
    <scope>NUCLEOTIDE SEQUENCE</scope>
    <source>
        <strain evidence="2">LL118</strain>
    </source>
</reference>
<feature type="compositionally biased region" description="Polar residues" evidence="1">
    <location>
        <begin position="16"/>
        <end position="30"/>
    </location>
</feature>
<evidence type="ECO:0000256" key="1">
    <source>
        <dbReference type="SAM" id="MobiDB-lite"/>
    </source>
</evidence>
<name>A0A9P7ZZL7_MORAP</name>
<comment type="caution">
    <text evidence="2">The sequence shown here is derived from an EMBL/GenBank/DDBJ whole genome shotgun (WGS) entry which is preliminary data.</text>
</comment>
<gene>
    <name evidence="2" type="ORF">KVV02_003659</name>
</gene>
<dbReference type="Proteomes" id="UP000717515">
    <property type="component" value="Unassembled WGS sequence"/>
</dbReference>
<evidence type="ECO:0000313" key="2">
    <source>
        <dbReference type="EMBL" id="KAG9321898.1"/>
    </source>
</evidence>
<protein>
    <submittedName>
        <fullName evidence="2">Uncharacterized protein</fullName>
    </submittedName>
</protein>
<sequence length="216" mass="23338">MATDAAGRPQDHGDGSDTTTDQRTWDSNPLSRPKARNILQNILGPSDNESFQASVLGPGPEQQQRASSQSQGTDNGTATAVLSSATLFNKTWNIYKTTPFYSFNKSHLSIYERELIAHIAAHAKNLSTSALAAQTDATFATTVRDRVFPGQIDSSGQNFVETTDIPGDIKSIEFQLLDLEDVAEGEHGINDKQDAGVKRHSILITITLRPKGAVAI</sequence>
<dbReference type="InterPro" id="IPR025204">
    <property type="entry name" value="CENP-L"/>
</dbReference>
<evidence type="ECO:0000313" key="3">
    <source>
        <dbReference type="Proteomes" id="UP000717515"/>
    </source>
</evidence>
<dbReference type="AlphaFoldDB" id="A0A9P7ZZL7"/>
<dbReference type="Pfam" id="PF13092">
    <property type="entry name" value="CENP-L"/>
    <property type="match status" value="1"/>
</dbReference>
<proteinExistence type="predicted"/>